<proteinExistence type="predicted"/>
<organism evidence="5 6">
    <name type="scientific">Clostridium homopropionicum DSM 5847</name>
    <dbReference type="NCBI Taxonomy" id="1121318"/>
    <lineage>
        <taxon>Bacteria</taxon>
        <taxon>Bacillati</taxon>
        <taxon>Bacillota</taxon>
        <taxon>Clostridia</taxon>
        <taxon>Eubacteriales</taxon>
        <taxon>Clostridiaceae</taxon>
        <taxon>Clostridium</taxon>
    </lineage>
</organism>
<dbReference type="EMBL" id="LHUR01000042">
    <property type="protein sequence ID" value="KOA18492.1"/>
    <property type="molecule type" value="Genomic_DNA"/>
</dbReference>
<protein>
    <submittedName>
        <fullName evidence="5">SPFH domain / band 7 family protein</fullName>
    </submittedName>
</protein>
<feature type="coiled-coil region" evidence="1">
    <location>
        <begin position="533"/>
        <end position="560"/>
    </location>
</feature>
<keyword evidence="3" id="KW-0812">Transmembrane</keyword>
<evidence type="ECO:0000313" key="5">
    <source>
        <dbReference type="EMBL" id="KOA18492.1"/>
    </source>
</evidence>
<dbReference type="Proteomes" id="UP000037043">
    <property type="component" value="Unassembled WGS sequence"/>
</dbReference>
<reference evidence="6" key="1">
    <citation type="submission" date="2015-08" db="EMBL/GenBank/DDBJ databases">
        <title>Genome sequence of the strict anaerobe Clostridium homopropionicum LuHBu1 (DSM 5847T).</title>
        <authorList>
            <person name="Poehlein A."/>
            <person name="Beck M."/>
            <person name="Schiel-Bengelsdorf B."/>
            <person name="Bengelsdorf F.R."/>
            <person name="Daniel R."/>
            <person name="Duerre P."/>
        </authorList>
    </citation>
    <scope>NUCLEOTIDE SEQUENCE [LARGE SCALE GENOMIC DNA]</scope>
    <source>
        <strain evidence="6">DSM 5847</strain>
    </source>
</reference>
<keyword evidence="6" id="KW-1185">Reference proteome</keyword>
<dbReference type="InterPro" id="IPR017037">
    <property type="entry name" value="UCP035261"/>
</dbReference>
<feature type="transmembrane region" description="Helical" evidence="3">
    <location>
        <begin position="7"/>
        <end position="30"/>
    </location>
</feature>
<comment type="caution">
    <text evidence="5">The sequence shown here is derived from an EMBL/GenBank/DDBJ whole genome shotgun (WGS) entry which is preliminary data.</text>
</comment>
<dbReference type="Gene3D" id="3.30.479.30">
    <property type="entry name" value="Band 7 domain"/>
    <property type="match status" value="1"/>
</dbReference>
<sequence length="689" mass="76511">MPEIIIVLLKVIGIAILGIILLNILITYILGLRVIKSNEIGIVEKWWSTKGSLKNSIIALNKEAGYQPDVLRAGIHFRSAIMYKVKKAPLITIPQGQIGYVFARDGQALEPTQSLGKVIKESNNFQDVRAFIENGGQKGPQRDILREGTYAFNLAQFVVITENKTYCIDNGNATEMQAIESMAEKIREHNGFKPMIIQGDSDFTGIVTIHDGPSLPNGEIIAPIVGENPQDGETYHNNFQNPEAFLKAGGFRGRQYQVITDGTYYLNGLFATVELVKKVVIPVGYVGVVVSYTGRKGKDQSGEAYKHGELVENGCKGVWKEPLNPGKYAFNTYAGSISLVPTTNIILKWIEGETDKTHKYDENLKEVDIITQDAFQPTLPLSVVINIDYRKAPLVIQRFGDIKMLVEQTLDPMVASYFKNIGQRRTLIELIQQRTEIQEEAADKMKEKFNHYSLELEEVLIGTPSAENDKKIETILQQLRDRQVAKEQIETYKHQTYAAEKEKILKESEAKARQQSALTESEINIDIESNKGAAEFRKALQEAEQIKALAEARAAEIKIIASAEAEKEEKVGIAKAVAINKQVEAYGGPQYQVAQIIGEKFAEAIKIAKVPIVPKNIVTLGRNGEHSNASILDTVLALTMNKQLGIDIAKDTEEDNGITEKEIDNTPITNVSKVNEEANDDESNKGNLK</sequence>
<dbReference type="STRING" id="36844.SAMN04488501_10186"/>
<evidence type="ECO:0000256" key="2">
    <source>
        <dbReference type="SAM" id="MobiDB-lite"/>
    </source>
</evidence>
<dbReference type="Pfam" id="PF01145">
    <property type="entry name" value="Band_7"/>
    <property type="match status" value="1"/>
</dbReference>
<evidence type="ECO:0000256" key="3">
    <source>
        <dbReference type="SAM" id="Phobius"/>
    </source>
</evidence>
<dbReference type="RefSeq" id="WP_052222832.1">
    <property type="nucleotide sequence ID" value="NZ_LHUR01000042.1"/>
</dbReference>
<keyword evidence="3" id="KW-0472">Membrane</keyword>
<dbReference type="InterPro" id="IPR036013">
    <property type="entry name" value="Band_7/SPFH_dom_sf"/>
</dbReference>
<evidence type="ECO:0000259" key="4">
    <source>
        <dbReference type="Pfam" id="PF01145"/>
    </source>
</evidence>
<dbReference type="AlphaFoldDB" id="A0A0L6Z695"/>
<keyword evidence="3" id="KW-1133">Transmembrane helix</keyword>
<dbReference type="InterPro" id="IPR001107">
    <property type="entry name" value="Band_7"/>
</dbReference>
<keyword evidence="1" id="KW-0175">Coiled coil</keyword>
<accession>A0A0L6Z695</accession>
<gene>
    <name evidence="5" type="ORF">CLHOM_33940</name>
</gene>
<feature type="region of interest" description="Disordered" evidence="2">
    <location>
        <begin position="653"/>
        <end position="689"/>
    </location>
</feature>
<evidence type="ECO:0000256" key="1">
    <source>
        <dbReference type="SAM" id="Coils"/>
    </source>
</evidence>
<evidence type="ECO:0000313" key="6">
    <source>
        <dbReference type="Proteomes" id="UP000037043"/>
    </source>
</evidence>
<feature type="domain" description="Band 7" evidence="4">
    <location>
        <begin position="280"/>
        <end position="495"/>
    </location>
</feature>
<dbReference type="PIRSF" id="PIRSF035261">
    <property type="entry name" value="UCP035261"/>
    <property type="match status" value="1"/>
</dbReference>
<name>A0A0L6Z695_9CLOT</name>
<dbReference type="PATRIC" id="fig|1121318.3.peg.3389"/>